<proteinExistence type="predicted"/>
<evidence type="ECO:0000313" key="1">
    <source>
        <dbReference type="EMBL" id="KIM23111.1"/>
    </source>
</evidence>
<gene>
    <name evidence="1" type="ORF">M408DRAFT_332498</name>
</gene>
<dbReference type="EMBL" id="KN824342">
    <property type="protein sequence ID" value="KIM23111.1"/>
    <property type="molecule type" value="Genomic_DNA"/>
</dbReference>
<evidence type="ECO:0000313" key="2">
    <source>
        <dbReference type="Proteomes" id="UP000054097"/>
    </source>
</evidence>
<organism evidence="1 2">
    <name type="scientific">Serendipita vermifera MAFF 305830</name>
    <dbReference type="NCBI Taxonomy" id="933852"/>
    <lineage>
        <taxon>Eukaryota</taxon>
        <taxon>Fungi</taxon>
        <taxon>Dikarya</taxon>
        <taxon>Basidiomycota</taxon>
        <taxon>Agaricomycotina</taxon>
        <taxon>Agaricomycetes</taxon>
        <taxon>Sebacinales</taxon>
        <taxon>Serendipitaceae</taxon>
        <taxon>Serendipita</taxon>
    </lineage>
</organism>
<dbReference type="AlphaFoldDB" id="A0A0C3AV65"/>
<feature type="non-terminal residue" evidence="1">
    <location>
        <position position="1"/>
    </location>
</feature>
<reference evidence="2" key="2">
    <citation type="submission" date="2015-01" db="EMBL/GenBank/DDBJ databases">
        <title>Evolutionary Origins and Diversification of the Mycorrhizal Mutualists.</title>
        <authorList>
            <consortium name="DOE Joint Genome Institute"/>
            <consortium name="Mycorrhizal Genomics Consortium"/>
            <person name="Kohler A."/>
            <person name="Kuo A."/>
            <person name="Nagy L.G."/>
            <person name="Floudas D."/>
            <person name="Copeland A."/>
            <person name="Barry K.W."/>
            <person name="Cichocki N."/>
            <person name="Veneault-Fourrey C."/>
            <person name="LaButti K."/>
            <person name="Lindquist E.A."/>
            <person name="Lipzen A."/>
            <person name="Lundell T."/>
            <person name="Morin E."/>
            <person name="Murat C."/>
            <person name="Riley R."/>
            <person name="Ohm R."/>
            <person name="Sun H."/>
            <person name="Tunlid A."/>
            <person name="Henrissat B."/>
            <person name="Grigoriev I.V."/>
            <person name="Hibbett D.S."/>
            <person name="Martin F."/>
        </authorList>
    </citation>
    <scope>NUCLEOTIDE SEQUENCE [LARGE SCALE GENOMIC DNA]</scope>
    <source>
        <strain evidence="2">MAFF 305830</strain>
    </source>
</reference>
<accession>A0A0C3AV65</accession>
<keyword evidence="2" id="KW-1185">Reference proteome</keyword>
<name>A0A0C3AV65_SERVB</name>
<protein>
    <submittedName>
        <fullName evidence="1">Uncharacterized protein</fullName>
    </submittedName>
</protein>
<feature type="non-terminal residue" evidence="1">
    <location>
        <position position="90"/>
    </location>
</feature>
<sequence>TNHSHEIGGIKGGIDGFHGIMTMTGSISPYKLFSIPRIHLRPPTVPSDAIDHPTPEMSIQTRCSSNTHVSALLITPRVDSPFFSLITQPT</sequence>
<dbReference type="HOGENOM" id="CLU_2460903_0_0_1"/>
<dbReference type="Proteomes" id="UP000054097">
    <property type="component" value="Unassembled WGS sequence"/>
</dbReference>
<reference evidence="1 2" key="1">
    <citation type="submission" date="2014-04" db="EMBL/GenBank/DDBJ databases">
        <authorList>
            <consortium name="DOE Joint Genome Institute"/>
            <person name="Kuo A."/>
            <person name="Zuccaro A."/>
            <person name="Kohler A."/>
            <person name="Nagy L.G."/>
            <person name="Floudas D."/>
            <person name="Copeland A."/>
            <person name="Barry K.W."/>
            <person name="Cichocki N."/>
            <person name="Veneault-Fourrey C."/>
            <person name="LaButti K."/>
            <person name="Lindquist E.A."/>
            <person name="Lipzen A."/>
            <person name="Lundell T."/>
            <person name="Morin E."/>
            <person name="Murat C."/>
            <person name="Sun H."/>
            <person name="Tunlid A."/>
            <person name="Henrissat B."/>
            <person name="Grigoriev I.V."/>
            <person name="Hibbett D.S."/>
            <person name="Martin F."/>
            <person name="Nordberg H.P."/>
            <person name="Cantor M.N."/>
            <person name="Hua S.X."/>
        </authorList>
    </citation>
    <scope>NUCLEOTIDE SEQUENCE [LARGE SCALE GENOMIC DNA]</scope>
    <source>
        <strain evidence="1 2">MAFF 305830</strain>
    </source>
</reference>